<feature type="compositionally biased region" description="Basic residues" evidence="1">
    <location>
        <begin position="8"/>
        <end position="17"/>
    </location>
</feature>
<reference evidence="2" key="1">
    <citation type="submission" date="2023-10" db="EMBL/GenBank/DDBJ databases">
        <authorList>
            <person name="Hackl T."/>
        </authorList>
    </citation>
    <scope>NUCLEOTIDE SEQUENCE</scope>
</reference>
<evidence type="ECO:0000313" key="3">
    <source>
        <dbReference type="Proteomes" id="UP001295740"/>
    </source>
</evidence>
<accession>A0AAI8YN62</accession>
<proteinExistence type="predicted"/>
<comment type="caution">
    <text evidence="2">The sequence shown here is derived from an EMBL/GenBank/DDBJ whole genome shotgun (WGS) entry which is preliminary data.</text>
</comment>
<evidence type="ECO:0000313" key="2">
    <source>
        <dbReference type="EMBL" id="CAJ2510776.1"/>
    </source>
</evidence>
<name>A0AAI8YN62_9PEZI</name>
<dbReference type="Proteomes" id="UP001295740">
    <property type="component" value="Unassembled WGS sequence"/>
</dbReference>
<feature type="region of interest" description="Disordered" evidence="1">
    <location>
        <begin position="1"/>
        <end position="28"/>
    </location>
</feature>
<dbReference type="EMBL" id="CAUWAG010000018">
    <property type="protein sequence ID" value="CAJ2510776.1"/>
    <property type="molecule type" value="Genomic_DNA"/>
</dbReference>
<dbReference type="AlphaFoldDB" id="A0AAI8YN62"/>
<evidence type="ECO:0000256" key="1">
    <source>
        <dbReference type="SAM" id="MobiDB-lite"/>
    </source>
</evidence>
<organism evidence="2 3">
    <name type="scientific">Anthostomella pinea</name>
    <dbReference type="NCBI Taxonomy" id="933095"/>
    <lineage>
        <taxon>Eukaryota</taxon>
        <taxon>Fungi</taxon>
        <taxon>Dikarya</taxon>
        <taxon>Ascomycota</taxon>
        <taxon>Pezizomycotina</taxon>
        <taxon>Sordariomycetes</taxon>
        <taxon>Xylariomycetidae</taxon>
        <taxon>Xylariales</taxon>
        <taxon>Xylariaceae</taxon>
        <taxon>Anthostomella</taxon>
    </lineage>
</organism>
<feature type="region of interest" description="Disordered" evidence="1">
    <location>
        <begin position="135"/>
        <end position="154"/>
    </location>
</feature>
<keyword evidence="3" id="KW-1185">Reference proteome</keyword>
<sequence>MAPAKVKSAGKKTKKAKPGNQWNSMDPDAKPILIAHNSSGWEKELFRAMPLTEMPSSTEDNTLLDVLLPVTAEGPPDSFQNTINGAPQPAKRTFTVTAARPLQTRLMAARYFGRLDWLSSRPRLRFHLLCQRDPDPRTARREDQQGGTGTACQDADVPHRAALHCRFYFPRAVNATPKVDKSINKKWPSFVAERNGSMLSPFVALLTLAWAQELRA</sequence>
<protein>
    <submittedName>
        <fullName evidence="2">Uu.00g064010.m01.CDS01</fullName>
    </submittedName>
</protein>
<gene>
    <name evidence="2" type="ORF">KHLLAP_LOCUS11244</name>
</gene>
<feature type="compositionally biased region" description="Basic and acidic residues" evidence="1">
    <location>
        <begin position="135"/>
        <end position="144"/>
    </location>
</feature>